<dbReference type="AlphaFoldDB" id="A0A165DB21"/>
<dbReference type="GO" id="GO:0004672">
    <property type="term" value="F:protein kinase activity"/>
    <property type="evidence" value="ECO:0007669"/>
    <property type="project" value="InterPro"/>
</dbReference>
<evidence type="ECO:0000259" key="1">
    <source>
        <dbReference type="PROSITE" id="PS50011"/>
    </source>
</evidence>
<dbReference type="EMBL" id="KV424066">
    <property type="protein sequence ID" value="KZT52428.1"/>
    <property type="molecule type" value="Genomic_DNA"/>
</dbReference>
<dbReference type="InParanoid" id="A0A165DB21"/>
<accession>A0A165DB21</accession>
<feature type="domain" description="Protein kinase" evidence="1">
    <location>
        <begin position="1"/>
        <end position="207"/>
    </location>
</feature>
<gene>
    <name evidence="2" type="ORF">CALCODRAFT_502296</name>
</gene>
<dbReference type="InterPro" id="IPR000719">
    <property type="entry name" value="Prot_kinase_dom"/>
</dbReference>
<dbReference type="Gene3D" id="1.10.510.10">
    <property type="entry name" value="Transferase(Phosphotransferase) domain 1"/>
    <property type="match status" value="1"/>
</dbReference>
<dbReference type="Proteomes" id="UP000076842">
    <property type="component" value="Unassembled WGS sequence"/>
</dbReference>
<dbReference type="PROSITE" id="PS50011">
    <property type="entry name" value="PROTEIN_KINASE_DOM"/>
    <property type="match status" value="1"/>
</dbReference>
<dbReference type="OrthoDB" id="5987198at2759"/>
<name>A0A165DB21_9BASI</name>
<dbReference type="Pfam" id="PF00069">
    <property type="entry name" value="Pkinase"/>
    <property type="match status" value="1"/>
</dbReference>
<reference evidence="2 3" key="1">
    <citation type="journal article" date="2016" name="Mol. Biol. Evol.">
        <title>Comparative Genomics of Early-Diverging Mushroom-Forming Fungi Provides Insights into the Origins of Lignocellulose Decay Capabilities.</title>
        <authorList>
            <person name="Nagy L.G."/>
            <person name="Riley R."/>
            <person name="Tritt A."/>
            <person name="Adam C."/>
            <person name="Daum C."/>
            <person name="Floudas D."/>
            <person name="Sun H."/>
            <person name="Yadav J.S."/>
            <person name="Pangilinan J."/>
            <person name="Larsson K.H."/>
            <person name="Matsuura K."/>
            <person name="Barry K."/>
            <person name="Labutti K."/>
            <person name="Kuo R."/>
            <person name="Ohm R.A."/>
            <person name="Bhattacharya S.S."/>
            <person name="Shirouzu T."/>
            <person name="Yoshinaga Y."/>
            <person name="Martin F.M."/>
            <person name="Grigoriev I.V."/>
            <person name="Hibbett D.S."/>
        </authorList>
    </citation>
    <scope>NUCLEOTIDE SEQUENCE [LARGE SCALE GENOMIC DNA]</scope>
    <source>
        <strain evidence="2 3">HHB12733</strain>
    </source>
</reference>
<proteinExistence type="predicted"/>
<keyword evidence="3" id="KW-1185">Reference proteome</keyword>
<evidence type="ECO:0000313" key="2">
    <source>
        <dbReference type="EMBL" id="KZT52428.1"/>
    </source>
</evidence>
<organism evidence="2 3">
    <name type="scientific">Calocera cornea HHB12733</name>
    <dbReference type="NCBI Taxonomy" id="1353952"/>
    <lineage>
        <taxon>Eukaryota</taxon>
        <taxon>Fungi</taxon>
        <taxon>Dikarya</taxon>
        <taxon>Basidiomycota</taxon>
        <taxon>Agaricomycotina</taxon>
        <taxon>Dacrymycetes</taxon>
        <taxon>Dacrymycetales</taxon>
        <taxon>Dacrymycetaceae</taxon>
        <taxon>Calocera</taxon>
    </lineage>
</organism>
<dbReference type="STRING" id="1353952.A0A165DB21"/>
<dbReference type="SUPFAM" id="SSF56112">
    <property type="entry name" value="Protein kinase-like (PK-like)"/>
    <property type="match status" value="1"/>
</dbReference>
<protein>
    <recommendedName>
        <fullName evidence="1">Protein kinase domain-containing protein</fullName>
    </recommendedName>
</protein>
<dbReference type="InterPro" id="IPR011009">
    <property type="entry name" value="Kinase-like_dom_sf"/>
</dbReference>
<dbReference type="PANTHER" id="PTHR24362">
    <property type="entry name" value="SERINE/THREONINE-PROTEIN KINASE NEK"/>
    <property type="match status" value="1"/>
</dbReference>
<dbReference type="PANTHER" id="PTHR24362:SF309">
    <property type="entry name" value="PROTEIN KINASE DOMAIN-CONTAINING PROTEIN"/>
    <property type="match status" value="1"/>
</dbReference>
<dbReference type="GO" id="GO:0005524">
    <property type="term" value="F:ATP binding"/>
    <property type="evidence" value="ECO:0007669"/>
    <property type="project" value="InterPro"/>
</dbReference>
<sequence length="220" mass="25536">MVAEGLAFIRQLLEGLEYMHAHNVAHGDVHSGNILMDPNPIFPDGFHGACSLNPLHRMPEKGLRRLSRIQAPVKYYYIDFGSSSMFSSYEERTPVPLTAAVWLPTEFLKDRDAPIDLFKQDVFALGMTLIRELKHRPGLHFTVPLFEHMIDDDPEKRPTVADVKKNFDKLLRSVKPAQMRRRIGWTWESTRTIRARIWDLMEYFKLLRDSRKYGLPGTEL</sequence>
<evidence type="ECO:0000313" key="3">
    <source>
        <dbReference type="Proteomes" id="UP000076842"/>
    </source>
</evidence>